<organism evidence="2 3">
    <name type="scientific">Luteibacter rhizovicinus DSM 16549</name>
    <dbReference type="NCBI Taxonomy" id="1440763"/>
    <lineage>
        <taxon>Bacteria</taxon>
        <taxon>Pseudomonadati</taxon>
        <taxon>Pseudomonadota</taxon>
        <taxon>Gammaproteobacteria</taxon>
        <taxon>Lysobacterales</taxon>
        <taxon>Rhodanobacteraceae</taxon>
        <taxon>Luteibacter</taxon>
    </lineage>
</organism>
<dbReference type="SMART" id="SM00530">
    <property type="entry name" value="HTH_XRE"/>
    <property type="match status" value="1"/>
</dbReference>
<protein>
    <recommendedName>
        <fullName evidence="1">HTH cro/C1-type domain-containing protein</fullName>
    </recommendedName>
</protein>
<feature type="domain" description="HTH cro/C1-type" evidence="1">
    <location>
        <begin position="16"/>
        <end position="70"/>
    </location>
</feature>
<keyword evidence="3" id="KW-1185">Reference proteome</keyword>
<proteinExistence type="predicted"/>
<dbReference type="InterPro" id="IPR001387">
    <property type="entry name" value="Cro/C1-type_HTH"/>
</dbReference>
<dbReference type="KEGG" id="lrz:BJI69_13745"/>
<dbReference type="Gene3D" id="1.10.260.40">
    <property type="entry name" value="lambda repressor-like DNA-binding domains"/>
    <property type="match status" value="1"/>
</dbReference>
<sequence>MKSQTRPENQAVLDTLRAFREEADFLQSELSARLNRSQSYVSSAERGLIRLDALQLADWAEACGSTLTELAQAIEKRWR</sequence>
<name>A0A1L3EZV6_9GAMM</name>
<dbReference type="Proteomes" id="UP000182987">
    <property type="component" value="Chromosome"/>
</dbReference>
<accession>A0A1L3EZV6</accession>
<dbReference type="InterPro" id="IPR010982">
    <property type="entry name" value="Lambda_DNA-bd_dom_sf"/>
</dbReference>
<dbReference type="Pfam" id="PF01381">
    <property type="entry name" value="HTH_3"/>
    <property type="match status" value="1"/>
</dbReference>
<gene>
    <name evidence="2" type="ORF">BJI69_13745</name>
</gene>
<evidence type="ECO:0000313" key="2">
    <source>
        <dbReference type="EMBL" id="APG06550.1"/>
    </source>
</evidence>
<dbReference type="EMBL" id="CP017480">
    <property type="protein sequence ID" value="APG06550.1"/>
    <property type="molecule type" value="Genomic_DNA"/>
</dbReference>
<dbReference type="AlphaFoldDB" id="A0A1L3EZV6"/>
<reference evidence="3" key="1">
    <citation type="submission" date="2016-09" db="EMBL/GenBank/DDBJ databases">
        <authorList>
            <person name="Lysoe E."/>
        </authorList>
    </citation>
    <scope>NUCLEOTIDE SEQUENCE [LARGE SCALE GENOMIC DNA]</scope>
    <source>
        <strain evidence="3">LJ96T</strain>
    </source>
</reference>
<dbReference type="STRING" id="1440763.BJI69_13745"/>
<dbReference type="SUPFAM" id="SSF47413">
    <property type="entry name" value="lambda repressor-like DNA-binding domains"/>
    <property type="match status" value="1"/>
</dbReference>
<dbReference type="PROSITE" id="PS50943">
    <property type="entry name" value="HTH_CROC1"/>
    <property type="match status" value="1"/>
</dbReference>
<dbReference type="CDD" id="cd00093">
    <property type="entry name" value="HTH_XRE"/>
    <property type="match status" value="1"/>
</dbReference>
<evidence type="ECO:0000313" key="3">
    <source>
        <dbReference type="Proteomes" id="UP000182987"/>
    </source>
</evidence>
<evidence type="ECO:0000259" key="1">
    <source>
        <dbReference type="PROSITE" id="PS50943"/>
    </source>
</evidence>
<dbReference type="GO" id="GO:0003677">
    <property type="term" value="F:DNA binding"/>
    <property type="evidence" value="ECO:0007669"/>
    <property type="project" value="InterPro"/>
</dbReference>